<protein>
    <submittedName>
        <fullName evidence="1">Uncharacterized protein</fullName>
    </submittedName>
</protein>
<evidence type="ECO:0000313" key="2">
    <source>
        <dbReference type="Proteomes" id="UP000076154"/>
    </source>
</evidence>
<comment type="caution">
    <text evidence="1">The sequence shown here is derived from an EMBL/GenBank/DDBJ whole genome shotgun (WGS) entry which is preliminary data.</text>
</comment>
<gene>
    <name evidence="1" type="ORF">Hypma_004605</name>
</gene>
<reference evidence="1" key="1">
    <citation type="submission" date="2018-04" db="EMBL/GenBank/DDBJ databases">
        <title>Whole genome sequencing of Hypsizygus marmoreus.</title>
        <authorList>
            <person name="Choi I.-G."/>
            <person name="Min B."/>
            <person name="Kim J.-G."/>
            <person name="Kim S."/>
            <person name="Oh Y.-L."/>
            <person name="Kong W.-S."/>
            <person name="Park H."/>
            <person name="Jeong J."/>
            <person name="Song E.-S."/>
        </authorList>
    </citation>
    <scope>NUCLEOTIDE SEQUENCE [LARGE SCALE GENOMIC DNA]</scope>
    <source>
        <strain evidence="1">51987-8</strain>
    </source>
</reference>
<organism evidence="1 2">
    <name type="scientific">Hypsizygus marmoreus</name>
    <name type="common">White beech mushroom</name>
    <name type="synonym">Agaricus marmoreus</name>
    <dbReference type="NCBI Taxonomy" id="39966"/>
    <lineage>
        <taxon>Eukaryota</taxon>
        <taxon>Fungi</taxon>
        <taxon>Dikarya</taxon>
        <taxon>Basidiomycota</taxon>
        <taxon>Agaricomycotina</taxon>
        <taxon>Agaricomycetes</taxon>
        <taxon>Agaricomycetidae</taxon>
        <taxon>Agaricales</taxon>
        <taxon>Tricholomatineae</taxon>
        <taxon>Lyophyllaceae</taxon>
        <taxon>Hypsizygus</taxon>
    </lineage>
</organism>
<dbReference type="EMBL" id="LUEZ02000018">
    <property type="protein sequence ID" value="RDB27122.1"/>
    <property type="molecule type" value="Genomic_DNA"/>
</dbReference>
<dbReference type="AlphaFoldDB" id="A0A369K0K6"/>
<proteinExistence type="predicted"/>
<dbReference type="InParanoid" id="A0A369K0K6"/>
<accession>A0A369K0K6</accession>
<keyword evidence="2" id="KW-1185">Reference proteome</keyword>
<sequence>MYLFEPSTSKLDPQRQKMTTMINVKPCSQWSMVRILVSQIQGAGAESSPYTAKSWQTAITPRAHPLMGQTLVEAYTVNAAMESL</sequence>
<evidence type="ECO:0000313" key="1">
    <source>
        <dbReference type="EMBL" id="RDB27122.1"/>
    </source>
</evidence>
<dbReference type="Proteomes" id="UP000076154">
    <property type="component" value="Unassembled WGS sequence"/>
</dbReference>
<name>A0A369K0K6_HYPMA</name>